<dbReference type="NCBIfam" id="TIGR01469">
    <property type="entry name" value="cobA_cysG_Cterm"/>
    <property type="match status" value="1"/>
</dbReference>
<comment type="caution">
    <text evidence="11">The sequence shown here is derived from an EMBL/GenBank/DDBJ whole genome shotgun (WGS) entry which is preliminary data.</text>
</comment>
<dbReference type="Gene3D" id="3.40.1010.10">
    <property type="entry name" value="Cobalt-precorrin-4 Transmethylase, Domain 1"/>
    <property type="match status" value="1"/>
</dbReference>
<dbReference type="PANTHER" id="PTHR45790:SF3">
    <property type="entry name" value="S-ADENOSYL-L-METHIONINE-DEPENDENT UROPORPHYRINOGEN III METHYLTRANSFERASE, CHLOROPLASTIC"/>
    <property type="match status" value="1"/>
</dbReference>
<evidence type="ECO:0000259" key="9">
    <source>
        <dbReference type="Pfam" id="PF00590"/>
    </source>
</evidence>
<dbReference type="InterPro" id="IPR014777">
    <property type="entry name" value="4pyrrole_Mease_sub1"/>
</dbReference>
<evidence type="ECO:0000256" key="7">
    <source>
        <dbReference type="ARBA" id="ARBA00054030"/>
    </source>
</evidence>
<name>A0A8K2A8Y5_9CYAN</name>
<comment type="pathway">
    <text evidence="6">Porphyrin-containing compound metabolism.</text>
</comment>
<dbReference type="Pfam" id="PF02602">
    <property type="entry name" value="HEM4"/>
    <property type="match status" value="1"/>
</dbReference>
<dbReference type="SUPFAM" id="SSF53790">
    <property type="entry name" value="Tetrapyrrole methylase"/>
    <property type="match status" value="1"/>
</dbReference>
<dbReference type="GO" id="GO:0019354">
    <property type="term" value="P:siroheme biosynthetic process"/>
    <property type="evidence" value="ECO:0007669"/>
    <property type="project" value="InterPro"/>
</dbReference>
<protein>
    <recommendedName>
        <fullName evidence="1">uroporphyrinogen-III C-methyltransferase</fullName>
        <ecNumber evidence="1">2.1.1.107</ecNumber>
    </recommendedName>
</protein>
<evidence type="ECO:0000256" key="1">
    <source>
        <dbReference type="ARBA" id="ARBA00012162"/>
    </source>
</evidence>
<dbReference type="GO" id="GO:0032259">
    <property type="term" value="P:methylation"/>
    <property type="evidence" value="ECO:0007669"/>
    <property type="project" value="UniProtKB-KW"/>
</dbReference>
<dbReference type="CDD" id="cd11642">
    <property type="entry name" value="SUMT"/>
    <property type="match status" value="1"/>
</dbReference>
<feature type="domain" description="Tetrapyrrole biosynthesis uroporphyrinogen III synthase" evidence="10">
    <location>
        <begin position="303"/>
        <end position="536"/>
    </location>
</feature>
<dbReference type="SUPFAM" id="SSF69618">
    <property type="entry name" value="HemD-like"/>
    <property type="match status" value="1"/>
</dbReference>
<dbReference type="CDD" id="cd06578">
    <property type="entry name" value="HemD"/>
    <property type="match status" value="1"/>
</dbReference>
<dbReference type="NCBIfam" id="NF004790">
    <property type="entry name" value="PRK06136.1"/>
    <property type="match status" value="1"/>
</dbReference>
<dbReference type="InterPro" id="IPR035996">
    <property type="entry name" value="4pyrrol_Methylase_sf"/>
</dbReference>
<evidence type="ECO:0000256" key="8">
    <source>
        <dbReference type="RuleBase" id="RU003960"/>
    </source>
</evidence>
<dbReference type="Proteomes" id="UP000607397">
    <property type="component" value="Unassembled WGS sequence"/>
</dbReference>
<dbReference type="PANTHER" id="PTHR45790">
    <property type="entry name" value="SIROHEME SYNTHASE-RELATED"/>
    <property type="match status" value="1"/>
</dbReference>
<dbReference type="InterPro" id="IPR003043">
    <property type="entry name" value="Uropor_MeTrfase_CS"/>
</dbReference>
<evidence type="ECO:0000259" key="10">
    <source>
        <dbReference type="Pfam" id="PF02602"/>
    </source>
</evidence>
<keyword evidence="12" id="KW-1185">Reference proteome</keyword>
<evidence type="ECO:0000256" key="2">
    <source>
        <dbReference type="ARBA" id="ARBA00022603"/>
    </source>
</evidence>
<keyword evidence="3 8" id="KW-0808">Transferase</keyword>
<proteinExistence type="inferred from homology"/>
<keyword evidence="5" id="KW-0627">Porphyrin biosynthesis</keyword>
<sequence length="547" mass="58615">MQHCQGQVFIVGAGPGHGAYLTLMGLRLLRQADVIIYDALIDAQLLTLLPKNCLHIPVGKRGGKPSVPQSHINQLLVEHCQQGSWVVRLKSGDPLIFGRTASELRALQAARCPCTVVPGLSTALAAPALAGIPLTDASLGAGFGVVSGHAPQQWDWGALSQLPTLVILMGSKTLPQIVQSLQEQGKSQDTPMAIIHWAGQARQQVWISTLGKCVEAMAGSSVSPAVMVVGEVVHLRDQFQAAVPILDFDLIPAVLEEKCFDISAQTRGSRVMTLDLDLKTPRPFQGKTILVTRAASQSSDFCDRLQRLGAVVLEQPALEIVPPSSWEPLDAAIAALGEFHWLILTSANGVEYFMNRLIAQGKDARSLSSVRLAAVGRKTAATLETKGLRPDFIPPEFVADALIENFPGGADLSGTRILFPRVGSGGRDILVSQLEAKGATVVEVPAYQSQCPETLDPEVMAALENQTLDIITFASSKTVHNFCHLLEQAWGNSDWQANLKQVLLASIGPQTSKACIAQLGRVDIEAQEYTLDGLIETMGQFLCAASQ</sequence>
<dbReference type="InterPro" id="IPR003754">
    <property type="entry name" value="4pyrrol_synth_uPrphyn_synth"/>
</dbReference>
<dbReference type="AlphaFoldDB" id="A0A8K2A8Y5"/>
<dbReference type="GO" id="GO:0004851">
    <property type="term" value="F:uroporphyrin-III C-methyltransferase activity"/>
    <property type="evidence" value="ECO:0007669"/>
    <property type="project" value="UniProtKB-EC"/>
</dbReference>
<gene>
    <name evidence="11" type="primary">cobA</name>
    <name evidence="11" type="ORF">GS597_18900</name>
</gene>
<evidence type="ECO:0000313" key="11">
    <source>
        <dbReference type="EMBL" id="NCJ08539.1"/>
    </source>
</evidence>
<accession>A0A8K2A8Y5</accession>
<evidence type="ECO:0000256" key="3">
    <source>
        <dbReference type="ARBA" id="ARBA00022679"/>
    </source>
</evidence>
<evidence type="ECO:0000256" key="5">
    <source>
        <dbReference type="ARBA" id="ARBA00023244"/>
    </source>
</evidence>
<keyword evidence="2 8" id="KW-0489">Methyltransferase</keyword>
<dbReference type="Gene3D" id="3.40.50.10090">
    <property type="match status" value="2"/>
</dbReference>
<dbReference type="InterPro" id="IPR036108">
    <property type="entry name" value="4pyrrol_syn_uPrphyn_synt_sf"/>
</dbReference>
<evidence type="ECO:0000256" key="4">
    <source>
        <dbReference type="ARBA" id="ARBA00022691"/>
    </source>
</evidence>
<feature type="domain" description="Tetrapyrrole methylase" evidence="9">
    <location>
        <begin position="8"/>
        <end position="211"/>
    </location>
</feature>
<evidence type="ECO:0000313" key="12">
    <source>
        <dbReference type="Proteomes" id="UP000607397"/>
    </source>
</evidence>
<dbReference type="GO" id="GO:0004852">
    <property type="term" value="F:uroporphyrinogen-III synthase activity"/>
    <property type="evidence" value="ECO:0007669"/>
    <property type="project" value="InterPro"/>
</dbReference>
<dbReference type="EC" id="2.1.1.107" evidence="1"/>
<dbReference type="InterPro" id="IPR006366">
    <property type="entry name" value="CobA/CysG_C"/>
</dbReference>
<dbReference type="InterPro" id="IPR050161">
    <property type="entry name" value="Siro_Cobalamin_biosynth"/>
</dbReference>
<dbReference type="InterPro" id="IPR000878">
    <property type="entry name" value="4pyrrol_Mease"/>
</dbReference>
<dbReference type="PROSITE" id="PS00840">
    <property type="entry name" value="SUMT_2"/>
    <property type="match status" value="1"/>
</dbReference>
<organism evidence="11 12">
    <name type="scientific">Petrachloros mirabilis ULC683</name>
    <dbReference type="NCBI Taxonomy" id="2781853"/>
    <lineage>
        <taxon>Bacteria</taxon>
        <taxon>Bacillati</taxon>
        <taxon>Cyanobacteriota</taxon>
        <taxon>Cyanophyceae</taxon>
        <taxon>Synechococcales</taxon>
        <taxon>Petrachlorosaceae</taxon>
        <taxon>Petrachloros</taxon>
        <taxon>Petrachloros mirabilis</taxon>
    </lineage>
</organism>
<dbReference type="EMBL" id="WVIC01000056">
    <property type="protein sequence ID" value="NCJ08539.1"/>
    <property type="molecule type" value="Genomic_DNA"/>
</dbReference>
<dbReference type="Pfam" id="PF00590">
    <property type="entry name" value="TP_methylase"/>
    <property type="match status" value="1"/>
</dbReference>
<dbReference type="FunFam" id="3.40.1010.10:FF:000001">
    <property type="entry name" value="Siroheme synthase"/>
    <property type="match status" value="1"/>
</dbReference>
<comment type="function">
    <text evidence="7">Catalyzes the two successive C-2 and C-7 methylation reactions involved in the conversion of uroporphyrinogen III to precorrin-2 via the intermediate formation of precorrin-1. It is a step in the biosynthesis of both cobalamin (vitamin B12) and siroheme.</text>
</comment>
<evidence type="ECO:0000256" key="6">
    <source>
        <dbReference type="ARBA" id="ARBA00023444"/>
    </source>
</evidence>
<dbReference type="InterPro" id="IPR014776">
    <property type="entry name" value="4pyrrole_Mease_sub2"/>
</dbReference>
<comment type="similarity">
    <text evidence="8">Belongs to the precorrin methyltransferase family.</text>
</comment>
<reference evidence="11" key="1">
    <citation type="submission" date="2019-12" db="EMBL/GenBank/DDBJ databases">
        <title>High-Quality draft genome sequences of three cyanobacteria isolated from the limestone walls of the Old Cathedral of Coimbra.</title>
        <authorList>
            <person name="Tiago I."/>
            <person name="Soares F."/>
            <person name="Portugal A."/>
        </authorList>
    </citation>
    <scope>NUCLEOTIDE SEQUENCE [LARGE SCALE GENOMIC DNA]</scope>
    <source>
        <strain evidence="11">C</strain>
    </source>
</reference>
<dbReference type="Gene3D" id="3.30.950.10">
    <property type="entry name" value="Methyltransferase, Cobalt-precorrin-4 Transmethylase, Domain 2"/>
    <property type="match status" value="1"/>
</dbReference>
<keyword evidence="4" id="KW-0949">S-adenosyl-L-methionine</keyword>